<reference evidence="4 5" key="1">
    <citation type="submission" date="2019-02" db="EMBL/GenBank/DDBJ databases">
        <title>Deep-cultivation of Planctomycetes and their phenomic and genomic characterization uncovers novel biology.</title>
        <authorList>
            <person name="Wiegand S."/>
            <person name="Jogler M."/>
            <person name="Boedeker C."/>
            <person name="Pinto D."/>
            <person name="Vollmers J."/>
            <person name="Rivas-Marin E."/>
            <person name="Kohn T."/>
            <person name="Peeters S.H."/>
            <person name="Heuer A."/>
            <person name="Rast P."/>
            <person name="Oberbeckmann S."/>
            <person name="Bunk B."/>
            <person name="Jeske O."/>
            <person name="Meyerdierks A."/>
            <person name="Storesund J.E."/>
            <person name="Kallscheuer N."/>
            <person name="Luecker S."/>
            <person name="Lage O.M."/>
            <person name="Pohl T."/>
            <person name="Merkel B.J."/>
            <person name="Hornburger P."/>
            <person name="Mueller R.-W."/>
            <person name="Bruemmer F."/>
            <person name="Labrenz M."/>
            <person name="Spormann A.M."/>
            <person name="Op den Camp H."/>
            <person name="Overmann J."/>
            <person name="Amann R."/>
            <person name="Jetten M.S.M."/>
            <person name="Mascher T."/>
            <person name="Medema M.H."/>
            <person name="Devos D.P."/>
            <person name="Kaster A.-K."/>
            <person name="Ovreas L."/>
            <person name="Rohde M."/>
            <person name="Galperin M.Y."/>
            <person name="Jogler C."/>
        </authorList>
    </citation>
    <scope>NUCLEOTIDE SEQUENCE [LARGE SCALE GENOMIC DNA]</scope>
    <source>
        <strain evidence="4 5">Mal4</strain>
    </source>
</reference>
<dbReference type="InterPro" id="IPR008274">
    <property type="entry name" value="AldOxase/xan_DH_MoCoBD1"/>
</dbReference>
<evidence type="ECO:0000256" key="2">
    <source>
        <dbReference type="ARBA" id="ARBA00023002"/>
    </source>
</evidence>
<organism evidence="4 5">
    <name type="scientific">Maioricimonas rarisocia</name>
    <dbReference type="NCBI Taxonomy" id="2528026"/>
    <lineage>
        <taxon>Bacteria</taxon>
        <taxon>Pseudomonadati</taxon>
        <taxon>Planctomycetota</taxon>
        <taxon>Planctomycetia</taxon>
        <taxon>Planctomycetales</taxon>
        <taxon>Planctomycetaceae</taxon>
        <taxon>Maioricimonas</taxon>
    </lineage>
</organism>
<dbReference type="InterPro" id="IPR016208">
    <property type="entry name" value="Ald_Oxase/xanthine_DH-like"/>
</dbReference>
<evidence type="ECO:0000313" key="4">
    <source>
        <dbReference type="EMBL" id="QDU37829.1"/>
    </source>
</evidence>
<dbReference type="InterPro" id="IPR046867">
    <property type="entry name" value="AldOxase/xan_DH_MoCoBD2"/>
</dbReference>
<evidence type="ECO:0000256" key="1">
    <source>
        <dbReference type="ARBA" id="ARBA00022505"/>
    </source>
</evidence>
<keyword evidence="5" id="KW-1185">Reference proteome</keyword>
<dbReference type="InterPro" id="IPR000674">
    <property type="entry name" value="Ald_Oxase/Xan_DH_a/b"/>
</dbReference>
<sequence>MAERTVSWKPRGENHLLGTEVDRLDGIAKATGTAKYSADINTPGTIVARLLTSPHAHATIKSLDVSAAKKVPGVRGVYVFPRREAGYEIKYEGEPLVAVAGDNDGAISDGLEAIRVEYEPLDHLVDGFDIAAATEQGRARELRESEEGNLGEALANADAVVTGRYGIHAITHMCLEPHGSHCEWQGNDRLNVHLSTQNVSGTAAQFAGAPEIGIDAANVTVNCEYIGGGFGSKFAADEWGVACAVLARETKRPVRLMLDRQTELKAGGNRPSGFAQVTIAADEEGKITAWESHHWGTDGPGGGTVSPTVMPYVVQPANRRVRATGISTNCGPVRAWRAPNHPQACALTDTAIDDLAAELEMDPYDLFMKNLDLTWNPDLYRDEMEVAAKLMDWSGKWTPRGEGGDGPVKRGLGMALHTWGGRAGRGTCTVKVHPDGAVETFAGTQDLGTGTRTVIGITVAETFGIPLSSVNVNIGKSSYPVSGPSGGSTTVGGVSGPHRRAALEALWKIFDLVAAKYEVDAASLKAVDGKIVSGDKVVCTWPEATRLIGAMPLEVQGKGPENDGLTSERVGGVQMVDASVDTETGVVRINKYVAVQDMGTIINRKAARSQILGAMIMCIAYALSEERIMDERTGRFINADLKNYKLPRIGDIGELVVELYEPDSQYERGVVGLGEPPVISGGAAISNAVANAIGKRVPVLPLTPKRVLDTLRS</sequence>
<dbReference type="InterPro" id="IPR037165">
    <property type="entry name" value="AldOxase/xan_DH_Mopterin-bd_sf"/>
</dbReference>
<dbReference type="EMBL" id="CP036275">
    <property type="protein sequence ID" value="QDU37829.1"/>
    <property type="molecule type" value="Genomic_DNA"/>
</dbReference>
<proteinExistence type="predicted"/>
<dbReference type="PANTHER" id="PTHR11908">
    <property type="entry name" value="XANTHINE DEHYDROGENASE"/>
    <property type="match status" value="1"/>
</dbReference>
<evidence type="ECO:0000259" key="3">
    <source>
        <dbReference type="SMART" id="SM01008"/>
    </source>
</evidence>
<name>A0A517Z5X9_9PLAN</name>
<dbReference type="Pfam" id="PF02738">
    <property type="entry name" value="MoCoBD_1"/>
    <property type="match status" value="1"/>
</dbReference>
<protein>
    <submittedName>
        <fullName evidence="4">Xanthine dehydrogenase molybdenum-binding subunit</fullName>
        <ecNumber evidence="4">1.17.1.4</ecNumber>
    </submittedName>
</protein>
<dbReference type="AlphaFoldDB" id="A0A517Z5X9"/>
<dbReference type="GO" id="GO:0004854">
    <property type="term" value="F:xanthine dehydrogenase activity"/>
    <property type="evidence" value="ECO:0007669"/>
    <property type="project" value="UniProtKB-EC"/>
</dbReference>
<dbReference type="SUPFAM" id="SSF54665">
    <property type="entry name" value="CO dehydrogenase molybdoprotein N-domain-like"/>
    <property type="match status" value="1"/>
</dbReference>
<dbReference type="PANTHER" id="PTHR11908:SF132">
    <property type="entry name" value="ALDEHYDE OXIDASE 1-RELATED"/>
    <property type="match status" value="1"/>
</dbReference>
<dbReference type="EC" id="1.17.1.4" evidence="4"/>
<dbReference type="SUPFAM" id="SSF56003">
    <property type="entry name" value="Molybdenum cofactor-binding domain"/>
    <property type="match status" value="1"/>
</dbReference>
<dbReference type="GO" id="GO:0005506">
    <property type="term" value="F:iron ion binding"/>
    <property type="evidence" value="ECO:0007669"/>
    <property type="project" value="InterPro"/>
</dbReference>
<dbReference type="SMART" id="SM01008">
    <property type="entry name" value="Ald_Xan_dh_C"/>
    <property type="match status" value="1"/>
</dbReference>
<keyword evidence="2 4" id="KW-0560">Oxidoreductase</keyword>
<dbReference type="KEGG" id="mri:Mal4_21460"/>
<dbReference type="Pfam" id="PF01315">
    <property type="entry name" value="Ald_Xan_dh_C"/>
    <property type="match status" value="1"/>
</dbReference>
<dbReference type="Gene3D" id="3.30.365.10">
    <property type="entry name" value="Aldehyde oxidase/xanthine dehydrogenase, molybdopterin binding domain"/>
    <property type="match status" value="4"/>
</dbReference>
<dbReference type="InterPro" id="IPR036856">
    <property type="entry name" value="Ald_Oxase/Xan_DH_a/b_sf"/>
</dbReference>
<dbReference type="Gene3D" id="3.90.1170.50">
    <property type="entry name" value="Aldehyde oxidase/xanthine dehydrogenase, a/b hammerhead"/>
    <property type="match status" value="1"/>
</dbReference>
<feature type="domain" description="Aldehyde oxidase/xanthine dehydrogenase a/b hammerhead" evidence="3">
    <location>
        <begin position="31"/>
        <end position="122"/>
    </location>
</feature>
<dbReference type="Pfam" id="PF20256">
    <property type="entry name" value="MoCoBD_2"/>
    <property type="match status" value="1"/>
</dbReference>
<dbReference type="Proteomes" id="UP000320496">
    <property type="component" value="Chromosome"/>
</dbReference>
<keyword evidence="1" id="KW-0500">Molybdenum</keyword>
<evidence type="ECO:0000313" key="5">
    <source>
        <dbReference type="Proteomes" id="UP000320496"/>
    </source>
</evidence>
<gene>
    <name evidence="4" type="primary">xdhA_1</name>
    <name evidence="4" type="ORF">Mal4_21460</name>
</gene>
<accession>A0A517Z5X9</accession>